<evidence type="ECO:0000313" key="1">
    <source>
        <dbReference type="EMBL" id="CAF1545551.1"/>
    </source>
</evidence>
<dbReference type="EMBL" id="CAJOBC010092080">
    <property type="protein sequence ID" value="CAF4406227.1"/>
    <property type="molecule type" value="Genomic_DNA"/>
</dbReference>
<comment type="caution">
    <text evidence="1">The sequence shown here is derived from an EMBL/GenBank/DDBJ whole genome shotgun (WGS) entry which is preliminary data.</text>
</comment>
<sequence>MPLGCPTKIRLSNTSTKLKITVLKFNHNHTVEPPKVKCYSRNRRLDNNTIEMIKKYDNHKVPRSIIPNIVMSEN</sequence>
<gene>
    <name evidence="1" type="ORF">GPM918_LOCUS38884</name>
    <name evidence="2" type="ORF">SRO942_LOCUS39734</name>
    <name evidence="3" type="ORF">TMI583_LOCUS44178</name>
</gene>
<evidence type="ECO:0000313" key="2">
    <source>
        <dbReference type="EMBL" id="CAF4406227.1"/>
    </source>
</evidence>
<dbReference type="Proteomes" id="UP000663829">
    <property type="component" value="Unassembled WGS sequence"/>
</dbReference>
<evidence type="ECO:0000313" key="3">
    <source>
        <dbReference type="EMBL" id="CAF4415085.1"/>
    </source>
</evidence>
<organism evidence="1 4">
    <name type="scientific">Didymodactylos carnosus</name>
    <dbReference type="NCBI Taxonomy" id="1234261"/>
    <lineage>
        <taxon>Eukaryota</taxon>
        <taxon>Metazoa</taxon>
        <taxon>Spiralia</taxon>
        <taxon>Gnathifera</taxon>
        <taxon>Rotifera</taxon>
        <taxon>Eurotatoria</taxon>
        <taxon>Bdelloidea</taxon>
        <taxon>Philodinida</taxon>
        <taxon>Philodinidae</taxon>
        <taxon>Didymodactylos</taxon>
    </lineage>
</organism>
<evidence type="ECO:0000313" key="4">
    <source>
        <dbReference type="Proteomes" id="UP000663829"/>
    </source>
</evidence>
<reference evidence="1" key="1">
    <citation type="submission" date="2021-02" db="EMBL/GenBank/DDBJ databases">
        <authorList>
            <person name="Nowell W R."/>
        </authorList>
    </citation>
    <scope>NUCLEOTIDE SEQUENCE</scope>
</reference>
<dbReference type="EMBL" id="CAJNOQ010026427">
    <property type="protein sequence ID" value="CAF1545551.1"/>
    <property type="molecule type" value="Genomic_DNA"/>
</dbReference>
<dbReference type="Proteomes" id="UP000681722">
    <property type="component" value="Unassembled WGS sequence"/>
</dbReference>
<accession>A0A815WV81</accession>
<dbReference type="Proteomes" id="UP000682733">
    <property type="component" value="Unassembled WGS sequence"/>
</dbReference>
<dbReference type="EMBL" id="CAJOBA010075439">
    <property type="protein sequence ID" value="CAF4415085.1"/>
    <property type="molecule type" value="Genomic_DNA"/>
</dbReference>
<proteinExistence type="predicted"/>
<protein>
    <submittedName>
        <fullName evidence="1">Uncharacterized protein</fullName>
    </submittedName>
</protein>
<dbReference type="AlphaFoldDB" id="A0A815WV81"/>
<keyword evidence="4" id="KW-1185">Reference proteome</keyword>
<name>A0A815WV81_9BILA</name>